<sequence length="96" mass="10690">MLSGSSLEEVPSQVSSSSEAFRDGTSRGALGFSSSDPLCICLTELFREIRAPHYQMRRTPSHGLLKCLHHRLSEKGSYQRAVISHKRMISTPARET</sequence>
<proteinExistence type="predicted"/>
<feature type="region of interest" description="Disordered" evidence="1">
    <location>
        <begin position="1"/>
        <end position="35"/>
    </location>
</feature>
<name>A0AAV4XQ34_CAEEX</name>
<comment type="caution">
    <text evidence="2">The sequence shown here is derived from an EMBL/GenBank/DDBJ whole genome shotgun (WGS) entry which is preliminary data.</text>
</comment>
<protein>
    <submittedName>
        <fullName evidence="2">Uncharacterized protein</fullName>
    </submittedName>
</protein>
<gene>
    <name evidence="2" type="ORF">CEXT_397741</name>
</gene>
<evidence type="ECO:0000256" key="1">
    <source>
        <dbReference type="SAM" id="MobiDB-lite"/>
    </source>
</evidence>
<evidence type="ECO:0000313" key="3">
    <source>
        <dbReference type="Proteomes" id="UP001054945"/>
    </source>
</evidence>
<evidence type="ECO:0000313" key="2">
    <source>
        <dbReference type="EMBL" id="GIY97151.1"/>
    </source>
</evidence>
<accession>A0AAV4XQ34</accession>
<dbReference type="Proteomes" id="UP001054945">
    <property type="component" value="Unassembled WGS sequence"/>
</dbReference>
<organism evidence="2 3">
    <name type="scientific">Caerostris extrusa</name>
    <name type="common">Bark spider</name>
    <name type="synonym">Caerostris bankana</name>
    <dbReference type="NCBI Taxonomy" id="172846"/>
    <lineage>
        <taxon>Eukaryota</taxon>
        <taxon>Metazoa</taxon>
        <taxon>Ecdysozoa</taxon>
        <taxon>Arthropoda</taxon>
        <taxon>Chelicerata</taxon>
        <taxon>Arachnida</taxon>
        <taxon>Araneae</taxon>
        <taxon>Araneomorphae</taxon>
        <taxon>Entelegynae</taxon>
        <taxon>Araneoidea</taxon>
        <taxon>Araneidae</taxon>
        <taxon>Caerostris</taxon>
    </lineage>
</organism>
<dbReference type="EMBL" id="BPLR01018123">
    <property type="protein sequence ID" value="GIY97151.1"/>
    <property type="molecule type" value="Genomic_DNA"/>
</dbReference>
<feature type="compositionally biased region" description="Low complexity" evidence="1">
    <location>
        <begin position="1"/>
        <end position="19"/>
    </location>
</feature>
<reference evidence="2 3" key="1">
    <citation type="submission" date="2021-06" db="EMBL/GenBank/DDBJ databases">
        <title>Caerostris extrusa draft genome.</title>
        <authorList>
            <person name="Kono N."/>
            <person name="Arakawa K."/>
        </authorList>
    </citation>
    <scope>NUCLEOTIDE SEQUENCE [LARGE SCALE GENOMIC DNA]</scope>
</reference>
<dbReference type="AlphaFoldDB" id="A0AAV4XQ34"/>
<keyword evidence="3" id="KW-1185">Reference proteome</keyword>